<gene>
    <name evidence="1" type="ORF">PSON_ATCC_30995.1.T1860041</name>
</gene>
<reference evidence="1" key="1">
    <citation type="submission" date="2021-01" db="EMBL/GenBank/DDBJ databases">
        <authorList>
            <consortium name="Genoscope - CEA"/>
            <person name="William W."/>
        </authorList>
    </citation>
    <scope>NUCLEOTIDE SEQUENCE</scope>
</reference>
<sequence>MGCEEIDLYYNYQLHQFQMQKSKFQHITHNFYCTQEFQKILLCFNRQKTQKKMIRSRRNFLIVKLKEMDISYSFGLCMQHLLQMNFLWMLEWERFSLLLRGVKYGQNERRVPSTKCYLNVWKTDLRNLKMKYTRAKRTIKHQNIRNVQANLSSKYKSDEA</sequence>
<name>A0A8S1RLY6_9CILI</name>
<dbReference type="EMBL" id="CAJJDN010000186">
    <property type="protein sequence ID" value="CAD8128353.1"/>
    <property type="molecule type" value="Genomic_DNA"/>
</dbReference>
<organism evidence="1 2">
    <name type="scientific">Paramecium sonneborni</name>
    <dbReference type="NCBI Taxonomy" id="65129"/>
    <lineage>
        <taxon>Eukaryota</taxon>
        <taxon>Sar</taxon>
        <taxon>Alveolata</taxon>
        <taxon>Ciliophora</taxon>
        <taxon>Intramacronucleata</taxon>
        <taxon>Oligohymenophorea</taxon>
        <taxon>Peniculida</taxon>
        <taxon>Parameciidae</taxon>
        <taxon>Paramecium</taxon>
    </lineage>
</organism>
<dbReference type="Proteomes" id="UP000692954">
    <property type="component" value="Unassembled WGS sequence"/>
</dbReference>
<evidence type="ECO:0000313" key="1">
    <source>
        <dbReference type="EMBL" id="CAD8128353.1"/>
    </source>
</evidence>
<protein>
    <submittedName>
        <fullName evidence="1">Uncharacterized protein</fullName>
    </submittedName>
</protein>
<accession>A0A8S1RLY6</accession>
<proteinExistence type="predicted"/>
<keyword evidence="2" id="KW-1185">Reference proteome</keyword>
<evidence type="ECO:0000313" key="2">
    <source>
        <dbReference type="Proteomes" id="UP000692954"/>
    </source>
</evidence>
<dbReference type="AlphaFoldDB" id="A0A8S1RLY6"/>
<comment type="caution">
    <text evidence="1">The sequence shown here is derived from an EMBL/GenBank/DDBJ whole genome shotgun (WGS) entry which is preliminary data.</text>
</comment>